<keyword evidence="2" id="KW-1185">Reference proteome</keyword>
<dbReference type="RefSeq" id="WP_281760369.1">
    <property type="nucleotide sequence ID" value="NZ_AP026709.1"/>
</dbReference>
<name>A0ABM8B271_9BACT</name>
<dbReference type="NCBIfam" id="TIGR01909">
    <property type="entry name" value="C_GCAxxG_C_C"/>
    <property type="match status" value="1"/>
</dbReference>
<dbReference type="InterPro" id="IPR010181">
    <property type="entry name" value="CGCAxxGCC_motif"/>
</dbReference>
<evidence type="ECO:0000313" key="1">
    <source>
        <dbReference type="EMBL" id="BDQ37853.1"/>
    </source>
</evidence>
<evidence type="ECO:0008006" key="3">
    <source>
        <dbReference type="Google" id="ProtNLM"/>
    </source>
</evidence>
<gene>
    <name evidence="1" type="ORF">SYK_22130</name>
</gene>
<organism evidence="1 2">
    <name type="scientific">Pseudodesulfovibrio nedwellii</name>
    <dbReference type="NCBI Taxonomy" id="2973072"/>
    <lineage>
        <taxon>Bacteria</taxon>
        <taxon>Pseudomonadati</taxon>
        <taxon>Thermodesulfobacteriota</taxon>
        <taxon>Desulfovibrionia</taxon>
        <taxon>Desulfovibrionales</taxon>
        <taxon>Desulfovibrionaceae</taxon>
    </lineage>
</organism>
<dbReference type="Proteomes" id="UP001317742">
    <property type="component" value="Chromosome"/>
</dbReference>
<sequence>MADILEKRVEKLFSGDQFLCAETVLKLIAEAGGRDSKEAVAMATGFCSGMGRTCGPCGAVTGAVMGFGLYAGRQESGADLDPVYVMVQEFREIFVDKYNSINCFDLIECDFSTQEGQKRYKRLDLHSKCVEMVVFAIKTSLFILREHGYLVGSEDFMASRLASCGLMCGKCVAYAGGPVQEVSAALKEHLGVNFGEYAKRFESTDAVFRQCQPFTELLDYFASGHCSGCRESGCLFKACAVPACAREHNVTYCFECKKFPCEEHGMPDRLAQIWRMNNERMRKYGVEEYFRIGNDKPRYP</sequence>
<evidence type="ECO:0000313" key="2">
    <source>
        <dbReference type="Proteomes" id="UP001317742"/>
    </source>
</evidence>
<proteinExistence type="predicted"/>
<reference evidence="1 2" key="1">
    <citation type="submission" date="2022-08" db="EMBL/GenBank/DDBJ databases">
        <title>Genome Sequence of the sulphate-reducing bacterium, Pseudodesulfovibrio sp. SYK.</title>
        <authorList>
            <person name="Kondo R."/>
            <person name="Kataoka T."/>
        </authorList>
    </citation>
    <scope>NUCLEOTIDE SEQUENCE [LARGE SCALE GENOMIC DNA]</scope>
    <source>
        <strain evidence="1 2">SYK</strain>
    </source>
</reference>
<dbReference type="InterPro" id="IPR024227">
    <property type="entry name" value="DUF3795"/>
</dbReference>
<dbReference type="Pfam" id="PF12675">
    <property type="entry name" value="DUF3795"/>
    <property type="match status" value="1"/>
</dbReference>
<accession>A0ABM8B271</accession>
<dbReference type="Pfam" id="PF09719">
    <property type="entry name" value="C_GCAxxG_C_C"/>
    <property type="match status" value="1"/>
</dbReference>
<dbReference type="EMBL" id="AP026709">
    <property type="protein sequence ID" value="BDQ37853.1"/>
    <property type="molecule type" value="Genomic_DNA"/>
</dbReference>
<protein>
    <recommendedName>
        <fullName evidence="3">C_GCAxxG_C_C family protein</fullName>
    </recommendedName>
</protein>